<protein>
    <recommendedName>
        <fullName evidence="3">GDP-mannose 4,6-dehydratase</fullName>
        <ecNumber evidence="3">4.2.1.47</ecNumber>
    </recommendedName>
</protein>
<dbReference type="SUPFAM" id="SSF51735">
    <property type="entry name" value="NAD(P)-binding Rossmann-fold domains"/>
    <property type="match status" value="1"/>
</dbReference>
<dbReference type="InterPro" id="IPR036291">
    <property type="entry name" value="NAD(P)-bd_dom_sf"/>
</dbReference>
<evidence type="ECO:0000259" key="5">
    <source>
        <dbReference type="Pfam" id="PF16363"/>
    </source>
</evidence>
<dbReference type="EMBL" id="CP155571">
    <property type="protein sequence ID" value="XFO75007.1"/>
    <property type="molecule type" value="Genomic_DNA"/>
</dbReference>
<dbReference type="PANTHER" id="PTHR43715:SF1">
    <property type="entry name" value="GDP-MANNOSE 4,6 DEHYDRATASE"/>
    <property type="match status" value="1"/>
</dbReference>
<dbReference type="PANTHER" id="PTHR43715">
    <property type="entry name" value="GDP-MANNOSE 4,6-DEHYDRATASE"/>
    <property type="match status" value="1"/>
</dbReference>
<evidence type="ECO:0000256" key="2">
    <source>
        <dbReference type="ARBA" id="ARBA00009263"/>
    </source>
</evidence>
<comment type="similarity">
    <text evidence="2">Belongs to the NAD(P)-dependent epimerase/dehydratase family. GDP-mannose 4,6-dehydratase subfamily.</text>
</comment>
<dbReference type="Proteomes" id="UP000216052">
    <property type="component" value="Chromosome"/>
</dbReference>
<dbReference type="InterPro" id="IPR016040">
    <property type="entry name" value="NAD(P)-bd_dom"/>
</dbReference>
<comment type="cofactor">
    <cofactor evidence="1">
        <name>NADP(+)</name>
        <dbReference type="ChEBI" id="CHEBI:58349"/>
    </cofactor>
</comment>
<dbReference type="InterPro" id="IPR006368">
    <property type="entry name" value="GDP_Man_deHydtase"/>
</dbReference>
<evidence type="ECO:0000256" key="1">
    <source>
        <dbReference type="ARBA" id="ARBA00001937"/>
    </source>
</evidence>
<organism evidence="6 7">
    <name type="scientific">Sporomusa acidovorans (strain ATCC 49682 / DSM 3132 / Mol)</name>
    <dbReference type="NCBI Taxonomy" id="1123286"/>
    <lineage>
        <taxon>Bacteria</taxon>
        <taxon>Bacillati</taxon>
        <taxon>Bacillota</taxon>
        <taxon>Negativicutes</taxon>
        <taxon>Selenomonadales</taxon>
        <taxon>Sporomusaceae</taxon>
        <taxon>Sporomusa</taxon>
    </lineage>
</organism>
<keyword evidence="7" id="KW-1185">Reference proteome</keyword>
<evidence type="ECO:0000256" key="3">
    <source>
        <dbReference type="ARBA" id="ARBA00011989"/>
    </source>
</evidence>
<dbReference type="GO" id="GO:0008446">
    <property type="term" value="F:GDP-mannose 4,6-dehydratase activity"/>
    <property type="evidence" value="ECO:0007669"/>
    <property type="project" value="UniProtKB-EC"/>
</dbReference>
<sequence length="76" mass="8756">MLQQEKPDDYVVASGEAHSVREFVETAFRNIGIDISWQPQMSFQELVSIMIAEDIKRAERDRLCAGHGFALPRYQE</sequence>
<dbReference type="Pfam" id="PF16363">
    <property type="entry name" value="GDP_Man_Dehyd"/>
    <property type="match status" value="1"/>
</dbReference>
<gene>
    <name evidence="6" type="primary">gmd_2</name>
    <name evidence="6" type="ORF">SPACI_051180</name>
</gene>
<keyword evidence="4 6" id="KW-0456">Lyase</keyword>
<evidence type="ECO:0000313" key="7">
    <source>
        <dbReference type="Proteomes" id="UP000216052"/>
    </source>
</evidence>
<name>A0ABZ3J9A5_SPOA4</name>
<proteinExistence type="inferred from homology"/>
<evidence type="ECO:0000256" key="4">
    <source>
        <dbReference type="ARBA" id="ARBA00023239"/>
    </source>
</evidence>
<dbReference type="Gene3D" id="3.40.50.720">
    <property type="entry name" value="NAD(P)-binding Rossmann-like Domain"/>
    <property type="match status" value="1"/>
</dbReference>
<dbReference type="EC" id="4.2.1.47" evidence="3"/>
<accession>A0ABZ3J9A5</accession>
<evidence type="ECO:0000313" key="6">
    <source>
        <dbReference type="EMBL" id="XFO75007.1"/>
    </source>
</evidence>
<reference evidence="6" key="1">
    <citation type="submission" date="2024-05" db="EMBL/GenBank/DDBJ databases">
        <title>Isolation and characterization of Sporomusa carbonis sp. nov., a carboxydotrophic hydrogenogen in the genus of Sporomusa isolated from a charcoal burning pile.</title>
        <authorList>
            <person name="Boeer T."/>
            <person name="Rosenbaum F."/>
            <person name="Eysell L."/>
            <person name="Mueller V."/>
            <person name="Daniel R."/>
            <person name="Poehlein A."/>
        </authorList>
    </citation>
    <scope>NUCLEOTIDE SEQUENCE [LARGE SCALE GENOMIC DNA]</scope>
    <source>
        <strain evidence="6">DSM 3132</strain>
    </source>
</reference>
<feature type="domain" description="NAD(P)-binding" evidence="5">
    <location>
        <begin position="1"/>
        <end position="42"/>
    </location>
</feature>
<dbReference type="Gene3D" id="3.90.25.10">
    <property type="entry name" value="UDP-galactose 4-epimerase, domain 1"/>
    <property type="match status" value="1"/>
</dbReference>